<evidence type="ECO:0000256" key="6">
    <source>
        <dbReference type="ARBA" id="ARBA00050665"/>
    </source>
</evidence>
<dbReference type="PANTHER" id="PTHR10046">
    <property type="entry name" value="ATP DEPENDENT LON PROTEASE FAMILY MEMBER"/>
    <property type="match status" value="1"/>
</dbReference>
<evidence type="ECO:0000313" key="13">
    <source>
        <dbReference type="Proteomes" id="UP000750334"/>
    </source>
</evidence>
<keyword evidence="13" id="KW-1185">Reference proteome</keyword>
<dbReference type="EMBL" id="PUHR01000045">
    <property type="protein sequence ID" value="KAG0669290.1"/>
    <property type="molecule type" value="Genomic_DNA"/>
</dbReference>
<comment type="catalytic activity">
    <reaction evidence="6">
        <text>Hydrolysis of proteins in presence of ATP.</text>
        <dbReference type="EC" id="3.4.21.53"/>
    </reaction>
</comment>
<dbReference type="InterPro" id="IPR020568">
    <property type="entry name" value="Ribosomal_Su5_D2-typ_SF"/>
</dbReference>
<feature type="domain" description="Lon proteolytic" evidence="10">
    <location>
        <begin position="753"/>
        <end position="993"/>
    </location>
</feature>
<dbReference type="Pfam" id="PF00004">
    <property type="entry name" value="AAA"/>
    <property type="match status" value="1"/>
</dbReference>
<dbReference type="AlphaFoldDB" id="A0A9P7BAR9"/>
<dbReference type="GO" id="GO:0004252">
    <property type="term" value="F:serine-type endopeptidase activity"/>
    <property type="evidence" value="ECO:0007669"/>
    <property type="project" value="UniProtKB-UniRule"/>
</dbReference>
<dbReference type="InterPro" id="IPR008268">
    <property type="entry name" value="Peptidase_S16_AS"/>
</dbReference>
<dbReference type="InterPro" id="IPR008269">
    <property type="entry name" value="Lon_proteolytic"/>
</dbReference>
<dbReference type="InterPro" id="IPR003959">
    <property type="entry name" value="ATPase_AAA_core"/>
</dbReference>
<accession>A0A9P7BAR9</accession>
<keyword evidence="4 7" id="KW-0720">Serine protease</keyword>
<sequence>MIAVNDLPCISHQTVILPGSQVQITFQNSIASNLLRLFNDRNSYDPKIAQLLNEKYPLGDKDSQAIPKNYFLGVIPQDGSDIGCLCRVIKFEKKLNDVQTNLVLKSLVRIKLETPLLNSNDVIWNSNIQLCDASENPNIENSEQFKTIVLDILKLTETLETTVNEFNAKYSRAFRKNTNEHFLLLSPLSNTLFFQLNSNELKKNWKKVRLMRKEVTNNMVESDKIPMPQQINKLFLLLDDVVSVIPTPQTEKLHFLMALEFQERLLKFSEIVNGFINIFVQLYSTTDYIKRYYADATIMEKTNLIATQLRSLKYYVNDVKGKPMIDVNPSSNKKIVYMGNNTTSNNKKYVDMDDEDDDEDGTDDLRHIRKFIRTIREVGIHADALSMLSKDYQRLKKMHGYQHNAEYQLLRNYFDVVTDIPFGKYSGEGTIIDIKKSQKILDDDHFGLKMVKKRLLEYLSVLKLSQFLENKTNEADPKQKSVGRPPILLLVGPPGVGKTSIAKSVAKVLNRKYQRISLGGVYNESDLRGHRRTYVGAMCGSIIDALRKSGTMNPLILLDELDKVSTMDGKKTSRANGDPEGALLEILDFEQNFSFMDHYVGFPVDISQVLFLCTANDASTISSPLLDRLEIINIPGYTMEEKIQIGSKFLLPKQIKMNGLNRIPNGNFQLMSAAWTELVNGYTREAGVRNLERRLATLVRGRIVEFIEGTESTDGNKNTQLVHTRIPKQELYKYLGFPLPAVSAELLADVKYESKIGLVNGLSYNSNGTGSVLIFEIIRTGEINYDDKEGQQPSKIEGPVVTTTGNLGETLEESIKIGVSLLKSIIERKLIVGLTNEDVIHFLTGHFHLHAPMGGVPKDGPSAGMAITLALISILLNKPIDRNICMTGEITLRGKVLPIGGLKEKMLGAKMSGMERILVPIGNDNDVVTASTDGDINSYISNNLKEWEYNNGRQKISIKERQDKDAVLLYKKLGLKLTYVNDIFDAMEAVWPELSFTKIKANTDNSRSSQNRRMTNKL</sequence>
<feature type="domain" description="Lon N-terminal" evidence="11">
    <location>
        <begin position="4"/>
        <end position="276"/>
    </location>
</feature>
<dbReference type="FunFam" id="3.40.50.300:FF:000021">
    <property type="entry name" value="Lon protease homolog"/>
    <property type="match status" value="1"/>
</dbReference>
<feature type="active site" evidence="7">
    <location>
        <position position="905"/>
    </location>
</feature>
<evidence type="ECO:0000256" key="7">
    <source>
        <dbReference type="PROSITE-ProRule" id="PRU01122"/>
    </source>
</evidence>
<dbReference type="SUPFAM" id="SSF52540">
    <property type="entry name" value="P-loop containing nucleoside triphosphate hydrolases"/>
    <property type="match status" value="1"/>
</dbReference>
<dbReference type="Gene3D" id="3.30.230.10">
    <property type="match status" value="1"/>
</dbReference>
<evidence type="ECO:0000256" key="5">
    <source>
        <dbReference type="ARBA" id="ARBA00022840"/>
    </source>
</evidence>
<reference evidence="12 13" key="1">
    <citation type="submission" date="2020-11" db="EMBL/GenBank/DDBJ databases">
        <title>Kefir isolates.</title>
        <authorList>
            <person name="Marcisauskas S."/>
            <person name="Kim Y."/>
            <person name="Blasche S."/>
        </authorList>
    </citation>
    <scope>NUCLEOTIDE SEQUENCE [LARGE SCALE GENOMIC DNA]</scope>
    <source>
        <strain evidence="12 13">OG2</strain>
    </source>
</reference>
<dbReference type="InterPro" id="IPR014721">
    <property type="entry name" value="Ribsml_uS5_D2-typ_fold_subgr"/>
</dbReference>
<dbReference type="InterPro" id="IPR027065">
    <property type="entry name" value="Lon_Prtase"/>
</dbReference>
<evidence type="ECO:0000313" key="12">
    <source>
        <dbReference type="EMBL" id="KAG0669290.1"/>
    </source>
</evidence>
<dbReference type="CDD" id="cd19500">
    <property type="entry name" value="RecA-like_Lon"/>
    <property type="match status" value="1"/>
</dbReference>
<dbReference type="PROSITE" id="PS51786">
    <property type="entry name" value="LON_PROTEOLYTIC"/>
    <property type="match status" value="1"/>
</dbReference>
<dbReference type="InterPro" id="IPR003111">
    <property type="entry name" value="Lon_prtase_N"/>
</dbReference>
<dbReference type="Gene3D" id="3.40.50.300">
    <property type="entry name" value="P-loop containing nucleotide triphosphate hydrolases"/>
    <property type="match status" value="1"/>
</dbReference>
<evidence type="ECO:0000256" key="4">
    <source>
        <dbReference type="ARBA" id="ARBA00022825"/>
    </source>
</evidence>
<evidence type="ECO:0000259" key="10">
    <source>
        <dbReference type="PROSITE" id="PS51786"/>
    </source>
</evidence>
<protein>
    <recommendedName>
        <fullName evidence="9">Lon protease homolog</fullName>
        <ecNumber evidence="9">3.4.21.-</ecNumber>
    </recommendedName>
</protein>
<keyword evidence="5 8" id="KW-0067">ATP-binding</keyword>
<dbReference type="PROSITE" id="PS51787">
    <property type="entry name" value="LON_N"/>
    <property type="match status" value="1"/>
</dbReference>
<dbReference type="InterPro" id="IPR003593">
    <property type="entry name" value="AAA+_ATPase"/>
</dbReference>
<evidence type="ECO:0000256" key="9">
    <source>
        <dbReference type="RuleBase" id="RU000592"/>
    </source>
</evidence>
<dbReference type="InterPro" id="IPR027417">
    <property type="entry name" value="P-loop_NTPase"/>
</dbReference>
<organism evidence="12 13">
    <name type="scientific">Maudiozyma exigua</name>
    <name type="common">Yeast</name>
    <name type="synonym">Kazachstania exigua</name>
    <dbReference type="NCBI Taxonomy" id="34358"/>
    <lineage>
        <taxon>Eukaryota</taxon>
        <taxon>Fungi</taxon>
        <taxon>Dikarya</taxon>
        <taxon>Ascomycota</taxon>
        <taxon>Saccharomycotina</taxon>
        <taxon>Saccharomycetes</taxon>
        <taxon>Saccharomycetales</taxon>
        <taxon>Saccharomycetaceae</taxon>
        <taxon>Maudiozyma</taxon>
    </lineage>
</organism>
<dbReference type="GO" id="GO:0030163">
    <property type="term" value="P:protein catabolic process"/>
    <property type="evidence" value="ECO:0007669"/>
    <property type="project" value="InterPro"/>
</dbReference>
<evidence type="ECO:0000256" key="8">
    <source>
        <dbReference type="RuleBase" id="RU000591"/>
    </source>
</evidence>
<keyword evidence="3 7" id="KW-0378">Hydrolase</keyword>
<proteinExistence type="inferred from homology"/>
<dbReference type="PROSITE" id="PS01046">
    <property type="entry name" value="LON_SER"/>
    <property type="match status" value="1"/>
</dbReference>
<keyword evidence="1 7" id="KW-0645">Protease</keyword>
<evidence type="ECO:0000259" key="11">
    <source>
        <dbReference type="PROSITE" id="PS51787"/>
    </source>
</evidence>
<dbReference type="GO" id="GO:0005524">
    <property type="term" value="F:ATP binding"/>
    <property type="evidence" value="ECO:0007669"/>
    <property type="project" value="UniProtKB-KW"/>
</dbReference>
<dbReference type="Gene3D" id="1.10.8.60">
    <property type="match status" value="1"/>
</dbReference>
<dbReference type="GO" id="GO:0004176">
    <property type="term" value="F:ATP-dependent peptidase activity"/>
    <property type="evidence" value="ECO:0007669"/>
    <property type="project" value="UniProtKB-UniRule"/>
</dbReference>
<dbReference type="Pfam" id="PF05362">
    <property type="entry name" value="Lon_C"/>
    <property type="match status" value="1"/>
</dbReference>
<dbReference type="Proteomes" id="UP000750334">
    <property type="component" value="Unassembled WGS sequence"/>
</dbReference>
<keyword evidence="2 8" id="KW-0547">Nucleotide-binding</keyword>
<name>A0A9P7BAR9_MAUEX</name>
<dbReference type="SMART" id="SM00382">
    <property type="entry name" value="AAA"/>
    <property type="match status" value="1"/>
</dbReference>
<dbReference type="Pfam" id="PF02190">
    <property type="entry name" value="LON_substr_bdg"/>
    <property type="match status" value="1"/>
</dbReference>
<dbReference type="PRINTS" id="PR00830">
    <property type="entry name" value="ENDOLAPTASE"/>
</dbReference>
<dbReference type="SUPFAM" id="SSF54211">
    <property type="entry name" value="Ribosomal protein S5 domain 2-like"/>
    <property type="match status" value="1"/>
</dbReference>
<evidence type="ECO:0000256" key="1">
    <source>
        <dbReference type="ARBA" id="ARBA00022670"/>
    </source>
</evidence>
<dbReference type="EC" id="3.4.21.-" evidence="9"/>
<dbReference type="Pfam" id="PF22667">
    <property type="entry name" value="Lon_lid"/>
    <property type="match status" value="1"/>
</dbReference>
<comment type="caution">
    <text evidence="12">The sequence shown here is derived from an EMBL/GenBank/DDBJ whole genome shotgun (WGS) entry which is preliminary data.</text>
</comment>
<dbReference type="GO" id="GO:0016887">
    <property type="term" value="F:ATP hydrolysis activity"/>
    <property type="evidence" value="ECO:0007669"/>
    <property type="project" value="InterPro"/>
</dbReference>
<comment type="similarity">
    <text evidence="7 8">Belongs to the peptidase S16 family.</text>
</comment>
<gene>
    <name evidence="12" type="ORF">C6P45_003941</name>
</gene>
<dbReference type="InterPro" id="IPR054594">
    <property type="entry name" value="Lon_lid"/>
</dbReference>
<dbReference type="GO" id="GO:0006508">
    <property type="term" value="P:proteolysis"/>
    <property type="evidence" value="ECO:0007669"/>
    <property type="project" value="UniProtKB-KW"/>
</dbReference>
<feature type="active site" evidence="7">
    <location>
        <position position="862"/>
    </location>
</feature>
<dbReference type="OrthoDB" id="2411602at2759"/>
<evidence type="ECO:0000256" key="2">
    <source>
        <dbReference type="ARBA" id="ARBA00022741"/>
    </source>
</evidence>
<evidence type="ECO:0000256" key="3">
    <source>
        <dbReference type="ARBA" id="ARBA00022801"/>
    </source>
</evidence>